<keyword evidence="2" id="KW-0560">Oxidoreductase</keyword>
<dbReference type="Proteomes" id="UP000647587">
    <property type="component" value="Unassembled WGS sequence"/>
</dbReference>
<gene>
    <name evidence="5" type="primary">socC</name>
    <name evidence="5" type="ORF">GCM10008955_25230</name>
</gene>
<evidence type="ECO:0000256" key="2">
    <source>
        <dbReference type="ARBA" id="ARBA00023002"/>
    </source>
</evidence>
<dbReference type="Pfam" id="PF22725">
    <property type="entry name" value="GFO_IDH_MocA_C3"/>
    <property type="match status" value="1"/>
</dbReference>
<dbReference type="EMBL" id="BMPP01000010">
    <property type="protein sequence ID" value="GGK30445.1"/>
    <property type="molecule type" value="Genomic_DNA"/>
</dbReference>
<dbReference type="RefSeq" id="WP_189009179.1">
    <property type="nucleotide sequence ID" value="NZ_BMPP01000010.1"/>
</dbReference>
<comment type="similarity">
    <text evidence="1">Belongs to the Gfo/Idh/MocA family.</text>
</comment>
<dbReference type="SUPFAM" id="SSF55347">
    <property type="entry name" value="Glyceraldehyde-3-phosphate dehydrogenase-like, C-terminal domain"/>
    <property type="match status" value="1"/>
</dbReference>
<dbReference type="PANTHER" id="PTHR22604">
    <property type="entry name" value="OXIDOREDUCTASES"/>
    <property type="match status" value="1"/>
</dbReference>
<feature type="domain" description="Gfo/Idh/MocA-like oxidoreductase N-terminal" evidence="3">
    <location>
        <begin position="8"/>
        <end position="123"/>
    </location>
</feature>
<organism evidence="5 6">
    <name type="scientific">Deinococcus malanensis</name>
    <dbReference type="NCBI Taxonomy" id="1706855"/>
    <lineage>
        <taxon>Bacteria</taxon>
        <taxon>Thermotogati</taxon>
        <taxon>Deinococcota</taxon>
        <taxon>Deinococci</taxon>
        <taxon>Deinococcales</taxon>
        <taxon>Deinococcaceae</taxon>
        <taxon>Deinococcus</taxon>
    </lineage>
</organism>
<dbReference type="InterPro" id="IPR000683">
    <property type="entry name" value="Gfo/Idh/MocA-like_OxRdtase_N"/>
</dbReference>
<evidence type="ECO:0000259" key="4">
    <source>
        <dbReference type="Pfam" id="PF22725"/>
    </source>
</evidence>
<dbReference type="InterPro" id="IPR050984">
    <property type="entry name" value="Gfo/Idh/MocA_domain"/>
</dbReference>
<dbReference type="PANTHER" id="PTHR22604:SF105">
    <property type="entry name" value="TRANS-1,2-DIHYDROBENZENE-1,2-DIOL DEHYDROGENASE"/>
    <property type="match status" value="1"/>
</dbReference>
<sequence>MTATRAPFRWGILGAARIARALIPAIRAAGGEVTALGVRDPHNERSSAFAREWNVPLVGGYQDVIEADVDAVYNPLPNDVHLPWTLAALRAGKHALTEKPLTLNTVQAQELAVAAEDGGRVLLEAFAYRFQPHVTRVRELVQSGVLGEVRTVRGAFGFPLTNPDDFRWNADQGGGALYDVGCYVVNLTRLLLGEPQSVVAQARWTPGGVDLGLSGVLHYPGALASVDCAFDWGPTPTQRLSVIGDAGVLEVDGVFDSHQGEPVVLRLTTADGARQEEIALVDAYGAMVKHFQQTARGEVRALYPPADAVAQARVLDALFASARSGQQVALTAPAT</sequence>
<reference evidence="6" key="1">
    <citation type="journal article" date="2019" name="Int. J. Syst. Evol. Microbiol.">
        <title>The Global Catalogue of Microorganisms (GCM) 10K type strain sequencing project: providing services to taxonomists for standard genome sequencing and annotation.</title>
        <authorList>
            <consortium name="The Broad Institute Genomics Platform"/>
            <consortium name="The Broad Institute Genome Sequencing Center for Infectious Disease"/>
            <person name="Wu L."/>
            <person name="Ma J."/>
        </authorList>
    </citation>
    <scope>NUCLEOTIDE SEQUENCE [LARGE SCALE GENOMIC DNA]</scope>
    <source>
        <strain evidence="6">JCM 30331</strain>
    </source>
</reference>
<dbReference type="Pfam" id="PF01408">
    <property type="entry name" value="GFO_IDH_MocA"/>
    <property type="match status" value="1"/>
</dbReference>
<evidence type="ECO:0000313" key="5">
    <source>
        <dbReference type="EMBL" id="GGK30445.1"/>
    </source>
</evidence>
<evidence type="ECO:0000259" key="3">
    <source>
        <dbReference type="Pfam" id="PF01408"/>
    </source>
</evidence>
<proteinExistence type="inferred from homology"/>
<keyword evidence="6" id="KW-1185">Reference proteome</keyword>
<comment type="caution">
    <text evidence="5">The sequence shown here is derived from an EMBL/GenBank/DDBJ whole genome shotgun (WGS) entry which is preliminary data.</text>
</comment>
<dbReference type="SUPFAM" id="SSF51735">
    <property type="entry name" value="NAD(P)-binding Rossmann-fold domains"/>
    <property type="match status" value="1"/>
</dbReference>
<evidence type="ECO:0000256" key="1">
    <source>
        <dbReference type="ARBA" id="ARBA00010928"/>
    </source>
</evidence>
<dbReference type="InterPro" id="IPR036291">
    <property type="entry name" value="NAD(P)-bd_dom_sf"/>
</dbReference>
<protein>
    <submittedName>
        <fullName evidence="5">Deoxyfructose oxidoreductase</fullName>
    </submittedName>
</protein>
<name>A0ABQ2F0U2_9DEIO</name>
<accession>A0ABQ2F0U2</accession>
<evidence type="ECO:0000313" key="6">
    <source>
        <dbReference type="Proteomes" id="UP000647587"/>
    </source>
</evidence>
<dbReference type="InterPro" id="IPR055170">
    <property type="entry name" value="GFO_IDH_MocA-like_dom"/>
</dbReference>
<feature type="domain" description="GFO/IDH/MocA-like oxidoreductase" evidence="4">
    <location>
        <begin position="135"/>
        <end position="249"/>
    </location>
</feature>
<dbReference type="Gene3D" id="3.40.50.720">
    <property type="entry name" value="NAD(P)-binding Rossmann-like Domain"/>
    <property type="match status" value="1"/>
</dbReference>
<dbReference type="Gene3D" id="3.30.360.10">
    <property type="entry name" value="Dihydrodipicolinate Reductase, domain 2"/>
    <property type="match status" value="1"/>
</dbReference>